<sequence>MTWNVEKINNIFLPYERGLILSMPLSFKRPKDRQVWFFNTHGRYKVQSGCRLIQAASLNNVVGCLNGNRLGLWKKIWQLNIPRKIILFVWKTINGILLTREAIIQSKVNVEGNCPNWENELELNTIVCVVAHWLGQTVKWSLPRVCKMNVDAALVRLDDEKKMGASFVVRDESGQLILAGASKLNFRTSAEEAELVAVVWSLQCCKREGLTIPELELDSLMVVNWIKEKKVTGVFGNTVRDFFDLMRQVGCEYVQYCPRVCNNVAHLVAKRVKEMAEEAMAWRRIEDMYSNIQHAMLRDIRSSN</sequence>
<dbReference type="InterPro" id="IPR002156">
    <property type="entry name" value="RNaseH_domain"/>
</dbReference>
<protein>
    <recommendedName>
        <fullName evidence="1">RNase H type-1 domain-containing protein</fullName>
    </recommendedName>
</protein>
<organism evidence="2 3">
    <name type="scientific">Theobroma cacao</name>
    <name type="common">Cacao</name>
    <name type="synonym">Cocoa</name>
    <dbReference type="NCBI Taxonomy" id="3641"/>
    <lineage>
        <taxon>Eukaryota</taxon>
        <taxon>Viridiplantae</taxon>
        <taxon>Streptophyta</taxon>
        <taxon>Embryophyta</taxon>
        <taxon>Tracheophyta</taxon>
        <taxon>Spermatophyta</taxon>
        <taxon>Magnoliopsida</taxon>
        <taxon>eudicotyledons</taxon>
        <taxon>Gunneridae</taxon>
        <taxon>Pentapetalae</taxon>
        <taxon>rosids</taxon>
        <taxon>malvids</taxon>
        <taxon>Malvales</taxon>
        <taxon>Malvaceae</taxon>
        <taxon>Byttnerioideae</taxon>
        <taxon>Theobroma</taxon>
    </lineage>
</organism>
<dbReference type="Pfam" id="PF13456">
    <property type="entry name" value="RVT_3"/>
    <property type="match status" value="1"/>
</dbReference>
<accession>A0A061FRK4</accession>
<dbReference type="HOGENOM" id="CLU_916476_0_0_1"/>
<gene>
    <name evidence="2" type="ORF">TCM_044833</name>
</gene>
<dbReference type="CDD" id="cd06222">
    <property type="entry name" value="RNase_H_like"/>
    <property type="match status" value="1"/>
</dbReference>
<keyword evidence="3" id="KW-1185">Reference proteome</keyword>
<dbReference type="GO" id="GO:0003676">
    <property type="term" value="F:nucleic acid binding"/>
    <property type="evidence" value="ECO:0007669"/>
    <property type="project" value="InterPro"/>
</dbReference>
<evidence type="ECO:0000259" key="1">
    <source>
        <dbReference type="Pfam" id="PF13456"/>
    </source>
</evidence>
<name>A0A061FRK4_THECC</name>
<dbReference type="Gramene" id="EOY19666">
    <property type="protein sequence ID" value="EOY19666"/>
    <property type="gene ID" value="TCM_044833"/>
</dbReference>
<dbReference type="InterPro" id="IPR036397">
    <property type="entry name" value="RNaseH_sf"/>
</dbReference>
<dbReference type="PANTHER" id="PTHR47723">
    <property type="entry name" value="OS05G0353850 PROTEIN"/>
    <property type="match status" value="1"/>
</dbReference>
<reference evidence="2 3" key="1">
    <citation type="journal article" date="2013" name="Genome Biol.">
        <title>The genome sequence of the most widely cultivated cacao type and its use to identify candidate genes regulating pod color.</title>
        <authorList>
            <person name="Motamayor J.C."/>
            <person name="Mockaitis K."/>
            <person name="Schmutz J."/>
            <person name="Haiminen N."/>
            <person name="Iii D.L."/>
            <person name="Cornejo O."/>
            <person name="Findley S.D."/>
            <person name="Zheng P."/>
            <person name="Utro F."/>
            <person name="Royaert S."/>
            <person name="Saski C."/>
            <person name="Jenkins J."/>
            <person name="Podicheti R."/>
            <person name="Zhao M."/>
            <person name="Scheffler B.E."/>
            <person name="Stack J.C."/>
            <person name="Feltus F.A."/>
            <person name="Mustiga G.M."/>
            <person name="Amores F."/>
            <person name="Phillips W."/>
            <person name="Marelli J.P."/>
            <person name="May G.D."/>
            <person name="Shapiro H."/>
            <person name="Ma J."/>
            <person name="Bustamante C.D."/>
            <person name="Schnell R.J."/>
            <person name="Main D."/>
            <person name="Gilbert D."/>
            <person name="Parida L."/>
            <person name="Kuhn D.N."/>
        </authorList>
    </citation>
    <scope>NUCLEOTIDE SEQUENCE [LARGE SCALE GENOMIC DNA]</scope>
    <source>
        <strain evidence="3">cv. Matina 1-6</strain>
    </source>
</reference>
<evidence type="ECO:0000313" key="2">
    <source>
        <dbReference type="EMBL" id="EOY19666.1"/>
    </source>
</evidence>
<evidence type="ECO:0000313" key="3">
    <source>
        <dbReference type="Proteomes" id="UP000026915"/>
    </source>
</evidence>
<dbReference type="InParanoid" id="A0A061FRK4"/>
<dbReference type="InterPro" id="IPR044730">
    <property type="entry name" value="RNase_H-like_dom_plant"/>
</dbReference>
<dbReference type="GO" id="GO:0004523">
    <property type="term" value="F:RNA-DNA hybrid ribonuclease activity"/>
    <property type="evidence" value="ECO:0007669"/>
    <property type="project" value="InterPro"/>
</dbReference>
<dbReference type="InterPro" id="IPR012337">
    <property type="entry name" value="RNaseH-like_sf"/>
</dbReference>
<feature type="domain" description="RNase H type-1" evidence="1">
    <location>
        <begin position="150"/>
        <end position="271"/>
    </location>
</feature>
<dbReference type="Proteomes" id="UP000026915">
    <property type="component" value="Chromosome 10"/>
</dbReference>
<proteinExistence type="predicted"/>
<dbReference type="OMA" id="CTICAHA"/>
<dbReference type="EMBL" id="CM001888">
    <property type="protein sequence ID" value="EOY19666.1"/>
    <property type="molecule type" value="Genomic_DNA"/>
</dbReference>
<dbReference type="AlphaFoldDB" id="A0A061FRK4"/>
<dbReference type="InterPro" id="IPR053151">
    <property type="entry name" value="RNase_H-like"/>
</dbReference>
<dbReference type="PANTHER" id="PTHR47723:SF19">
    <property type="entry name" value="POLYNUCLEOTIDYL TRANSFERASE, RIBONUCLEASE H-LIKE SUPERFAMILY PROTEIN"/>
    <property type="match status" value="1"/>
</dbReference>
<dbReference type="SUPFAM" id="SSF53098">
    <property type="entry name" value="Ribonuclease H-like"/>
    <property type="match status" value="1"/>
</dbReference>
<dbReference type="Gene3D" id="3.30.420.10">
    <property type="entry name" value="Ribonuclease H-like superfamily/Ribonuclease H"/>
    <property type="match status" value="1"/>
</dbReference>